<name>A0A9D1L765_9FIRM</name>
<gene>
    <name evidence="1" type="ORF">IAC50_08250</name>
</gene>
<dbReference type="EMBL" id="DVMP01000152">
    <property type="protein sequence ID" value="HIU26466.1"/>
    <property type="molecule type" value="Genomic_DNA"/>
</dbReference>
<reference evidence="1" key="1">
    <citation type="submission" date="2020-10" db="EMBL/GenBank/DDBJ databases">
        <authorList>
            <person name="Gilroy R."/>
        </authorList>
    </citation>
    <scope>NUCLEOTIDE SEQUENCE</scope>
    <source>
        <strain evidence="1">ChiHcec3-6078</strain>
    </source>
</reference>
<evidence type="ECO:0000313" key="2">
    <source>
        <dbReference type="Proteomes" id="UP000824090"/>
    </source>
</evidence>
<accession>A0A9D1L765</accession>
<evidence type="ECO:0000313" key="1">
    <source>
        <dbReference type="EMBL" id="HIU26466.1"/>
    </source>
</evidence>
<sequence>MIIAVIGPKDLARYCKEVIRNENPEVKVMDKAYSVYTETPEIVAELQKEVDGILFCGKTPFKITEKKVPQKVPWAFLDRETGTLFRAILEADIMLEKDIRRMSVDTYDREMIIMAYSDIGIKEEELDIYTAEQRMLDERYHDYLRKFH</sequence>
<organism evidence="1 2">
    <name type="scientific">Candidatus Allocopromorpha excrementigallinarum</name>
    <dbReference type="NCBI Taxonomy" id="2840742"/>
    <lineage>
        <taxon>Bacteria</taxon>
        <taxon>Bacillati</taxon>
        <taxon>Bacillota</taxon>
        <taxon>Clostridia</taxon>
        <taxon>Eubacteriales</taxon>
        <taxon>Eubacteriaceae</taxon>
        <taxon>Eubacteriaceae incertae sedis</taxon>
        <taxon>Candidatus Allocopromorpha</taxon>
    </lineage>
</organism>
<dbReference type="AlphaFoldDB" id="A0A9D1L765"/>
<dbReference type="Proteomes" id="UP000824090">
    <property type="component" value="Unassembled WGS sequence"/>
</dbReference>
<reference evidence="1" key="2">
    <citation type="journal article" date="2021" name="PeerJ">
        <title>Extensive microbial diversity within the chicken gut microbiome revealed by metagenomics and culture.</title>
        <authorList>
            <person name="Gilroy R."/>
            <person name="Ravi A."/>
            <person name="Getino M."/>
            <person name="Pursley I."/>
            <person name="Horton D.L."/>
            <person name="Alikhan N.F."/>
            <person name="Baker D."/>
            <person name="Gharbi K."/>
            <person name="Hall N."/>
            <person name="Watson M."/>
            <person name="Adriaenssens E.M."/>
            <person name="Foster-Nyarko E."/>
            <person name="Jarju S."/>
            <person name="Secka A."/>
            <person name="Antonio M."/>
            <person name="Oren A."/>
            <person name="Chaudhuri R.R."/>
            <person name="La Ragione R."/>
            <person name="Hildebrand F."/>
            <person name="Pallen M.J."/>
        </authorList>
    </citation>
    <scope>NUCLEOTIDE SEQUENCE</scope>
    <source>
        <strain evidence="1">ChiHcec3-6078</strain>
    </source>
</reference>
<protein>
    <submittedName>
        <fullName evidence="1">Uncharacterized protein</fullName>
    </submittedName>
</protein>
<feature type="non-terminal residue" evidence="1">
    <location>
        <position position="148"/>
    </location>
</feature>
<comment type="caution">
    <text evidence="1">The sequence shown here is derived from an EMBL/GenBank/DDBJ whole genome shotgun (WGS) entry which is preliminary data.</text>
</comment>
<proteinExistence type="predicted"/>